<dbReference type="InterPro" id="IPR016208">
    <property type="entry name" value="Ald_Oxase/xanthine_DH-like"/>
</dbReference>
<dbReference type="SUPFAM" id="SSF54665">
    <property type="entry name" value="CO dehydrogenase molybdoprotein N-domain-like"/>
    <property type="match status" value="1"/>
</dbReference>
<dbReference type="RefSeq" id="WP_345406069.1">
    <property type="nucleotide sequence ID" value="NZ_BAABLA010000121.1"/>
</dbReference>
<dbReference type="SUPFAM" id="SSF56003">
    <property type="entry name" value="Molybdenum cofactor-binding domain"/>
    <property type="match status" value="1"/>
</dbReference>
<comment type="caution">
    <text evidence="2">The sequence shown here is derived from an EMBL/GenBank/DDBJ whole genome shotgun (WGS) entry which is preliminary data.</text>
</comment>
<gene>
    <name evidence="2" type="ORF">ACFQGD_06975</name>
</gene>
<dbReference type="Pfam" id="PF01315">
    <property type="entry name" value="Ald_Xan_dh_C"/>
    <property type="match status" value="1"/>
</dbReference>
<keyword evidence="3" id="KW-1185">Reference proteome</keyword>
<dbReference type="Pfam" id="PF20256">
    <property type="entry name" value="MoCoBD_2"/>
    <property type="match status" value="1"/>
</dbReference>
<name>A0ABW2BWS4_9PSEU</name>
<protein>
    <submittedName>
        <fullName evidence="2">Xanthine dehydrogenase family protein molybdopterin-binding subunit</fullName>
    </submittedName>
</protein>
<dbReference type="Pfam" id="PF02738">
    <property type="entry name" value="MoCoBD_1"/>
    <property type="match status" value="1"/>
</dbReference>
<dbReference type="InterPro" id="IPR000674">
    <property type="entry name" value="Ald_Oxase/Xan_DH_a/b"/>
</dbReference>
<dbReference type="InterPro" id="IPR037165">
    <property type="entry name" value="AldOxase/xan_DH_Mopterin-bd_sf"/>
</dbReference>
<dbReference type="InterPro" id="IPR036856">
    <property type="entry name" value="Ald_Oxase/Xan_DH_a/b_sf"/>
</dbReference>
<reference evidence="3" key="1">
    <citation type="journal article" date="2019" name="Int. J. Syst. Evol. Microbiol.">
        <title>The Global Catalogue of Microorganisms (GCM) 10K type strain sequencing project: providing services to taxonomists for standard genome sequencing and annotation.</title>
        <authorList>
            <consortium name="The Broad Institute Genomics Platform"/>
            <consortium name="The Broad Institute Genome Sequencing Center for Infectious Disease"/>
            <person name="Wu L."/>
            <person name="Ma J."/>
        </authorList>
    </citation>
    <scope>NUCLEOTIDE SEQUENCE [LARGE SCALE GENOMIC DNA]</scope>
    <source>
        <strain evidence="3">KCTC 32255</strain>
    </source>
</reference>
<evidence type="ECO:0000259" key="1">
    <source>
        <dbReference type="SMART" id="SM01008"/>
    </source>
</evidence>
<dbReference type="PANTHER" id="PTHR11908:SF157">
    <property type="entry name" value="XANTHINE DEHYDROGENASE SUBUNIT D-RELATED"/>
    <property type="match status" value="1"/>
</dbReference>
<dbReference type="SMART" id="SM01008">
    <property type="entry name" value="Ald_Xan_dh_C"/>
    <property type="match status" value="1"/>
</dbReference>
<dbReference type="InterPro" id="IPR046867">
    <property type="entry name" value="AldOxase/xan_DH_MoCoBD2"/>
</dbReference>
<evidence type="ECO:0000313" key="3">
    <source>
        <dbReference type="Proteomes" id="UP001596337"/>
    </source>
</evidence>
<feature type="domain" description="Aldehyde oxidase/xanthine dehydrogenase a/b hammerhead" evidence="1">
    <location>
        <begin position="34"/>
        <end position="139"/>
    </location>
</feature>
<sequence>MSVESTVTNSADVVANGRVVGTTVPRADGDAKIRGAAVYGMDYTEPGALTVRVLRSSVPAARIVRLNTSRAARLPGVRAVATAADTPGTSGMLVVKDQSAFARDQVRYVGEPIAAVAADTQAQADAAVAAIELDLDPLEPVLDLDEALTDGTRHVHPDWADYQVAVEGHRGGNLAWEAKVERGDVDTVFAEADVVVTDEYRTPRQHQTSIEPHAAVARYENGRYTVHTPTQFPFMVRDRVAELLGVRPSLVRVVVTEIGGGFGGKLDAMLEPIVCVLARKAGRPVRLVNSRTEEQTTCAPRENAIIRLRTAVSRDGTLLAQEAVALSDNGANSSGETVLCANVPALVLGSTYRIPNVRYRSKVVYTNTPPTAAFRGVNGPYTVFAREMHLDHIAAELGIDRRELRMKNILRTGDTMINGQVLPDACLDTAMDRLEGIAPWHERRSDDSRLRGIAVVPATWLTNPGPSGGAVRLSEDGSVVVTSGAVDIGTGALTGIRQIVADELGVPVDQVLIARPDTDTAGFDNGAQGSRTTFGMGAAVLDAATRVHEQILDAAAGMLEVSVSDLELADGHVAVRGVPEKRVSLAEVAGTAMWTTGPISSTGKFAAPPVDFDSGCMTGALFTHMIGVSYHAHLAEVEVDPDTGKVDVTRYAVVQDVGRAINPGMIEGQVHGAVAQGLGYALYEDLRVRDGAVVDKGLESYRLPTALDIPPIDLELLENPGDQGPLGIKGAAEPPIVPVAAVVACAVADAIGTRINTLPLTPFDVLAALRDENSRDVPSRSG</sequence>
<evidence type="ECO:0000313" key="2">
    <source>
        <dbReference type="EMBL" id="MFC6866887.1"/>
    </source>
</evidence>
<proteinExistence type="predicted"/>
<dbReference type="Proteomes" id="UP001596337">
    <property type="component" value="Unassembled WGS sequence"/>
</dbReference>
<dbReference type="Gene3D" id="3.90.1170.50">
    <property type="entry name" value="Aldehyde oxidase/xanthine dehydrogenase, a/b hammerhead"/>
    <property type="match status" value="1"/>
</dbReference>
<dbReference type="Gene3D" id="3.30.365.10">
    <property type="entry name" value="Aldehyde oxidase/xanthine dehydrogenase, molybdopterin binding domain"/>
    <property type="match status" value="4"/>
</dbReference>
<dbReference type="InterPro" id="IPR008274">
    <property type="entry name" value="AldOxase/xan_DH_MoCoBD1"/>
</dbReference>
<dbReference type="PANTHER" id="PTHR11908">
    <property type="entry name" value="XANTHINE DEHYDROGENASE"/>
    <property type="match status" value="1"/>
</dbReference>
<accession>A0ABW2BWS4</accession>
<organism evidence="2 3">
    <name type="scientific">Haloechinothrix salitolerans</name>
    <dbReference type="NCBI Taxonomy" id="926830"/>
    <lineage>
        <taxon>Bacteria</taxon>
        <taxon>Bacillati</taxon>
        <taxon>Actinomycetota</taxon>
        <taxon>Actinomycetes</taxon>
        <taxon>Pseudonocardiales</taxon>
        <taxon>Pseudonocardiaceae</taxon>
        <taxon>Haloechinothrix</taxon>
    </lineage>
</organism>
<dbReference type="EMBL" id="JBHSXX010000001">
    <property type="protein sequence ID" value="MFC6866887.1"/>
    <property type="molecule type" value="Genomic_DNA"/>
</dbReference>